<keyword evidence="7" id="KW-1185">Reference proteome</keyword>
<dbReference type="Gene3D" id="3.30.70.100">
    <property type="match status" value="1"/>
</dbReference>
<evidence type="ECO:0000256" key="3">
    <source>
        <dbReference type="RuleBase" id="RU004168"/>
    </source>
</evidence>
<feature type="domain" description="Acylphosphatase-like" evidence="5">
    <location>
        <begin position="15"/>
        <end position="101"/>
    </location>
</feature>
<dbReference type="PROSITE" id="PS00151">
    <property type="entry name" value="ACYLPHOSPHATASE_2"/>
    <property type="match status" value="1"/>
</dbReference>
<dbReference type="InterPro" id="IPR017968">
    <property type="entry name" value="Acylphosphatase_CS"/>
</dbReference>
<sequence length="101" mass="10973">MRLFSTRAIHDMSNRISYKVTGEVQGVCFRQGTVEQAKNLNVTGWVRNASDGSVEGEAQGDKGSLDSFVKYLNKGPSAANVSNVEKSDLDPKDGESSFTQK</sequence>
<dbReference type="PROSITE" id="PS00150">
    <property type="entry name" value="ACYLPHOSPHATASE_1"/>
    <property type="match status" value="1"/>
</dbReference>
<keyword evidence="1 2" id="KW-0378">Hydrolase</keyword>
<dbReference type="PANTHER" id="PTHR47268:SF4">
    <property type="entry name" value="ACYLPHOSPHATASE"/>
    <property type="match status" value="1"/>
</dbReference>
<gene>
    <name evidence="6" type="ORF">M501DRAFT_983333</name>
</gene>
<dbReference type="Proteomes" id="UP000799429">
    <property type="component" value="Unassembled WGS sequence"/>
</dbReference>
<dbReference type="SUPFAM" id="SSF54975">
    <property type="entry name" value="Acylphosphatase/BLUF domain-like"/>
    <property type="match status" value="1"/>
</dbReference>
<dbReference type="EC" id="3.6.1.7" evidence="1 2"/>
<dbReference type="Pfam" id="PF00708">
    <property type="entry name" value="Acylphosphatase"/>
    <property type="match status" value="1"/>
</dbReference>
<dbReference type="AlphaFoldDB" id="A0A9P4S448"/>
<dbReference type="GO" id="GO:0003998">
    <property type="term" value="F:acylphosphatase activity"/>
    <property type="evidence" value="ECO:0007669"/>
    <property type="project" value="UniProtKB-EC"/>
</dbReference>
<dbReference type="PANTHER" id="PTHR47268">
    <property type="entry name" value="ACYLPHOSPHATASE"/>
    <property type="match status" value="1"/>
</dbReference>
<feature type="compositionally biased region" description="Basic and acidic residues" evidence="4">
    <location>
        <begin position="85"/>
        <end position="95"/>
    </location>
</feature>
<evidence type="ECO:0000313" key="7">
    <source>
        <dbReference type="Proteomes" id="UP000799429"/>
    </source>
</evidence>
<feature type="active site" evidence="1">
    <location>
        <position position="30"/>
    </location>
</feature>
<feature type="active site" evidence="1">
    <location>
        <position position="48"/>
    </location>
</feature>
<comment type="similarity">
    <text evidence="3">Belongs to the acylphosphatase family.</text>
</comment>
<evidence type="ECO:0000256" key="4">
    <source>
        <dbReference type="SAM" id="MobiDB-lite"/>
    </source>
</evidence>
<protein>
    <recommendedName>
        <fullName evidence="1 2">Acylphosphatase</fullName>
        <ecNumber evidence="1 2">3.6.1.7</ecNumber>
    </recommendedName>
</protein>
<feature type="region of interest" description="Disordered" evidence="4">
    <location>
        <begin position="78"/>
        <end position="101"/>
    </location>
</feature>
<name>A0A9P4S448_9PEZI</name>
<evidence type="ECO:0000256" key="1">
    <source>
        <dbReference type="PROSITE-ProRule" id="PRU00520"/>
    </source>
</evidence>
<proteinExistence type="inferred from homology"/>
<dbReference type="PRINTS" id="PR00112">
    <property type="entry name" value="ACYLPHPHTASE"/>
</dbReference>
<dbReference type="OrthoDB" id="7961613at2759"/>
<evidence type="ECO:0000313" key="6">
    <source>
        <dbReference type="EMBL" id="KAF2834815.1"/>
    </source>
</evidence>
<dbReference type="PROSITE" id="PS51160">
    <property type="entry name" value="ACYLPHOSPHATASE_3"/>
    <property type="match status" value="1"/>
</dbReference>
<evidence type="ECO:0000256" key="2">
    <source>
        <dbReference type="RuleBase" id="RU000553"/>
    </source>
</evidence>
<comment type="catalytic activity">
    <reaction evidence="1 2">
        <text>an acyl phosphate + H2O = a carboxylate + phosphate + H(+)</text>
        <dbReference type="Rhea" id="RHEA:14965"/>
        <dbReference type="ChEBI" id="CHEBI:15377"/>
        <dbReference type="ChEBI" id="CHEBI:15378"/>
        <dbReference type="ChEBI" id="CHEBI:29067"/>
        <dbReference type="ChEBI" id="CHEBI:43474"/>
        <dbReference type="ChEBI" id="CHEBI:59918"/>
        <dbReference type="EC" id="3.6.1.7"/>
    </reaction>
</comment>
<organism evidence="6 7">
    <name type="scientific">Patellaria atrata CBS 101060</name>
    <dbReference type="NCBI Taxonomy" id="1346257"/>
    <lineage>
        <taxon>Eukaryota</taxon>
        <taxon>Fungi</taxon>
        <taxon>Dikarya</taxon>
        <taxon>Ascomycota</taxon>
        <taxon>Pezizomycotina</taxon>
        <taxon>Dothideomycetes</taxon>
        <taxon>Dothideomycetes incertae sedis</taxon>
        <taxon>Patellariales</taxon>
        <taxon>Patellariaceae</taxon>
        <taxon>Patellaria</taxon>
    </lineage>
</organism>
<dbReference type="EMBL" id="MU006114">
    <property type="protein sequence ID" value="KAF2834815.1"/>
    <property type="molecule type" value="Genomic_DNA"/>
</dbReference>
<comment type="caution">
    <text evidence="6">The sequence shown here is derived from an EMBL/GenBank/DDBJ whole genome shotgun (WGS) entry which is preliminary data.</text>
</comment>
<dbReference type="InterPro" id="IPR001792">
    <property type="entry name" value="Acylphosphatase-like_dom"/>
</dbReference>
<evidence type="ECO:0000259" key="5">
    <source>
        <dbReference type="PROSITE" id="PS51160"/>
    </source>
</evidence>
<dbReference type="InterPro" id="IPR020456">
    <property type="entry name" value="Acylphosphatase"/>
</dbReference>
<accession>A0A9P4S448</accession>
<dbReference type="InterPro" id="IPR036046">
    <property type="entry name" value="Acylphosphatase-like_dom_sf"/>
</dbReference>
<reference evidence="6" key="1">
    <citation type="journal article" date="2020" name="Stud. Mycol.">
        <title>101 Dothideomycetes genomes: a test case for predicting lifestyles and emergence of pathogens.</title>
        <authorList>
            <person name="Haridas S."/>
            <person name="Albert R."/>
            <person name="Binder M."/>
            <person name="Bloem J."/>
            <person name="Labutti K."/>
            <person name="Salamov A."/>
            <person name="Andreopoulos B."/>
            <person name="Baker S."/>
            <person name="Barry K."/>
            <person name="Bills G."/>
            <person name="Bluhm B."/>
            <person name="Cannon C."/>
            <person name="Castanera R."/>
            <person name="Culley D."/>
            <person name="Daum C."/>
            <person name="Ezra D."/>
            <person name="Gonzalez J."/>
            <person name="Henrissat B."/>
            <person name="Kuo A."/>
            <person name="Liang C."/>
            <person name="Lipzen A."/>
            <person name="Lutzoni F."/>
            <person name="Magnuson J."/>
            <person name="Mondo S."/>
            <person name="Nolan M."/>
            <person name="Ohm R."/>
            <person name="Pangilinan J."/>
            <person name="Park H.-J."/>
            <person name="Ramirez L."/>
            <person name="Alfaro M."/>
            <person name="Sun H."/>
            <person name="Tritt A."/>
            <person name="Yoshinaga Y."/>
            <person name="Zwiers L.-H."/>
            <person name="Turgeon B."/>
            <person name="Goodwin S."/>
            <person name="Spatafora J."/>
            <person name="Crous P."/>
            <person name="Grigoriev I."/>
        </authorList>
    </citation>
    <scope>NUCLEOTIDE SEQUENCE</scope>
    <source>
        <strain evidence="6">CBS 101060</strain>
    </source>
</reference>